<sequence>MEKSDTEIHDFMNAKTISQLAIVPPKENSIRLFGKELCGNDSASIITTNSTSPQTATINNDETKEKVKNRRMFECLYCRRNFPTSQALGGHQNAHRKERSHAKRAHQQCTTTTSPPYPNYSSPSNTFNWNNKTRFTGWKTPYIFHPTLISGRPLTPWRHPTVVQNMTISDLGIRSFYMHESKQSFHGQVSLDLHL</sequence>
<dbReference type="Proteomes" id="UP000245207">
    <property type="component" value="Unassembled WGS sequence"/>
</dbReference>
<dbReference type="SUPFAM" id="SSF57667">
    <property type="entry name" value="beta-beta-alpha zinc fingers"/>
    <property type="match status" value="1"/>
</dbReference>
<dbReference type="GO" id="GO:0010090">
    <property type="term" value="P:trichome morphogenesis"/>
    <property type="evidence" value="ECO:0007669"/>
    <property type="project" value="InterPro"/>
</dbReference>
<evidence type="ECO:0000259" key="3">
    <source>
        <dbReference type="PROSITE" id="PS50157"/>
    </source>
</evidence>
<keyword evidence="1" id="KW-0479">Metal-binding</keyword>
<dbReference type="PROSITE" id="PS00028">
    <property type="entry name" value="ZINC_FINGER_C2H2_1"/>
    <property type="match status" value="1"/>
</dbReference>
<dbReference type="PANTHER" id="PTHR46547">
    <property type="entry name" value="ZINC FINGER PROTEIN GIS"/>
    <property type="match status" value="1"/>
</dbReference>
<organism evidence="4 5">
    <name type="scientific">Artemisia annua</name>
    <name type="common">Sweet wormwood</name>
    <dbReference type="NCBI Taxonomy" id="35608"/>
    <lineage>
        <taxon>Eukaryota</taxon>
        <taxon>Viridiplantae</taxon>
        <taxon>Streptophyta</taxon>
        <taxon>Embryophyta</taxon>
        <taxon>Tracheophyta</taxon>
        <taxon>Spermatophyta</taxon>
        <taxon>Magnoliopsida</taxon>
        <taxon>eudicotyledons</taxon>
        <taxon>Gunneridae</taxon>
        <taxon>Pentapetalae</taxon>
        <taxon>asterids</taxon>
        <taxon>campanulids</taxon>
        <taxon>Asterales</taxon>
        <taxon>Asteraceae</taxon>
        <taxon>Asteroideae</taxon>
        <taxon>Anthemideae</taxon>
        <taxon>Artemisiinae</taxon>
        <taxon>Artemisia</taxon>
    </lineage>
</organism>
<comment type="caution">
    <text evidence="4">The sequence shown here is derived from an EMBL/GenBank/DDBJ whole genome shotgun (WGS) entry which is preliminary data.</text>
</comment>
<dbReference type="GO" id="GO:0003700">
    <property type="term" value="F:DNA-binding transcription factor activity"/>
    <property type="evidence" value="ECO:0007669"/>
    <property type="project" value="InterPro"/>
</dbReference>
<dbReference type="GO" id="GO:0003677">
    <property type="term" value="F:DNA binding"/>
    <property type="evidence" value="ECO:0007669"/>
    <property type="project" value="UniProtKB-KW"/>
</dbReference>
<dbReference type="EMBL" id="PKPP01004067">
    <property type="protein sequence ID" value="PWA66256.1"/>
    <property type="molecule type" value="Genomic_DNA"/>
</dbReference>
<dbReference type="OrthoDB" id="9442240at2759"/>
<name>A0A2U1MYF8_ARTAN</name>
<reference evidence="4 5" key="1">
    <citation type="journal article" date="2018" name="Mol. Plant">
        <title>The genome of Artemisia annua provides insight into the evolution of Asteraceae family and artemisinin biosynthesis.</title>
        <authorList>
            <person name="Shen Q."/>
            <person name="Zhang L."/>
            <person name="Liao Z."/>
            <person name="Wang S."/>
            <person name="Yan T."/>
            <person name="Shi P."/>
            <person name="Liu M."/>
            <person name="Fu X."/>
            <person name="Pan Q."/>
            <person name="Wang Y."/>
            <person name="Lv Z."/>
            <person name="Lu X."/>
            <person name="Zhang F."/>
            <person name="Jiang W."/>
            <person name="Ma Y."/>
            <person name="Chen M."/>
            <person name="Hao X."/>
            <person name="Li L."/>
            <person name="Tang Y."/>
            <person name="Lv G."/>
            <person name="Zhou Y."/>
            <person name="Sun X."/>
            <person name="Brodelius P.E."/>
            <person name="Rose J.K.C."/>
            <person name="Tang K."/>
        </authorList>
    </citation>
    <scope>NUCLEOTIDE SEQUENCE [LARGE SCALE GENOMIC DNA]</scope>
    <source>
        <strain evidence="5">cv. Huhao1</strain>
        <tissue evidence="4">Leaf</tissue>
    </source>
</reference>
<dbReference type="AlphaFoldDB" id="A0A2U1MYF8"/>
<feature type="compositionally biased region" description="Low complexity" evidence="2">
    <location>
        <begin position="110"/>
        <end position="122"/>
    </location>
</feature>
<feature type="compositionally biased region" description="Basic residues" evidence="2">
    <location>
        <begin position="93"/>
        <end position="106"/>
    </location>
</feature>
<keyword evidence="5" id="KW-1185">Reference proteome</keyword>
<keyword evidence="1" id="KW-0862">Zinc</keyword>
<proteinExistence type="predicted"/>
<gene>
    <name evidence="4" type="ORF">CTI12_AA326000</name>
</gene>
<dbReference type="InterPro" id="IPR044291">
    <property type="entry name" value="GIS/GIS2/ZFP8"/>
</dbReference>
<dbReference type="PROSITE" id="PS50157">
    <property type="entry name" value="ZINC_FINGER_C2H2_2"/>
    <property type="match status" value="1"/>
</dbReference>
<feature type="domain" description="C2H2-type" evidence="3">
    <location>
        <begin position="73"/>
        <end position="100"/>
    </location>
</feature>
<dbReference type="STRING" id="35608.A0A2U1MYF8"/>
<dbReference type="GO" id="GO:0008270">
    <property type="term" value="F:zinc ion binding"/>
    <property type="evidence" value="ECO:0007669"/>
    <property type="project" value="UniProtKB-KW"/>
</dbReference>
<evidence type="ECO:0000256" key="2">
    <source>
        <dbReference type="SAM" id="MobiDB-lite"/>
    </source>
</evidence>
<dbReference type="Gene3D" id="3.30.160.60">
    <property type="entry name" value="Classic Zinc Finger"/>
    <property type="match status" value="1"/>
</dbReference>
<dbReference type="Pfam" id="PF13912">
    <property type="entry name" value="zf-C2H2_6"/>
    <property type="match status" value="1"/>
</dbReference>
<dbReference type="InterPro" id="IPR013087">
    <property type="entry name" value="Znf_C2H2_type"/>
</dbReference>
<evidence type="ECO:0000313" key="5">
    <source>
        <dbReference type="Proteomes" id="UP000245207"/>
    </source>
</evidence>
<feature type="region of interest" description="Disordered" evidence="2">
    <location>
        <begin position="87"/>
        <end position="122"/>
    </location>
</feature>
<keyword evidence="4" id="KW-0238">DNA-binding</keyword>
<protein>
    <submittedName>
        <fullName evidence="4">Zinc finger C2H2-type/integrase DNA-binding domain-containing protein</fullName>
    </submittedName>
</protein>
<accession>A0A2U1MYF8</accession>
<keyword evidence="1" id="KW-0863">Zinc-finger</keyword>
<dbReference type="PANTHER" id="PTHR46547:SF7">
    <property type="entry name" value="ZINC FINGER PROTEIN GIS"/>
    <property type="match status" value="1"/>
</dbReference>
<evidence type="ECO:0000256" key="1">
    <source>
        <dbReference type="PROSITE-ProRule" id="PRU00042"/>
    </source>
</evidence>
<evidence type="ECO:0000313" key="4">
    <source>
        <dbReference type="EMBL" id="PWA66256.1"/>
    </source>
</evidence>
<dbReference type="GO" id="GO:0009739">
    <property type="term" value="P:response to gibberellin"/>
    <property type="evidence" value="ECO:0007669"/>
    <property type="project" value="InterPro"/>
</dbReference>
<dbReference type="InterPro" id="IPR036236">
    <property type="entry name" value="Znf_C2H2_sf"/>
</dbReference>